<keyword evidence="2" id="KW-1185">Reference proteome</keyword>
<dbReference type="EMBL" id="MCFA01000156">
    <property type="protein sequence ID" value="ORY02573.1"/>
    <property type="molecule type" value="Genomic_DNA"/>
</dbReference>
<comment type="caution">
    <text evidence="1">The sequence shown here is derived from an EMBL/GenBank/DDBJ whole genome shotgun (WGS) entry which is preliminary data.</text>
</comment>
<protein>
    <submittedName>
        <fullName evidence="1">Uncharacterized protein</fullName>
    </submittedName>
</protein>
<name>A0A1Y1YWY6_9PLEO</name>
<dbReference type="Proteomes" id="UP000193144">
    <property type="component" value="Unassembled WGS sequence"/>
</dbReference>
<evidence type="ECO:0000313" key="2">
    <source>
        <dbReference type="Proteomes" id="UP000193144"/>
    </source>
</evidence>
<accession>A0A1Y1YWY6</accession>
<sequence>LNFLSIPSTSCDCERAFSSSSRTRAVASELNNLANYIHACATLSLTVIA</sequence>
<feature type="non-terminal residue" evidence="1">
    <location>
        <position position="1"/>
    </location>
</feature>
<proteinExistence type="predicted"/>
<evidence type="ECO:0000313" key="1">
    <source>
        <dbReference type="EMBL" id="ORY02573.1"/>
    </source>
</evidence>
<dbReference type="AlphaFoldDB" id="A0A1Y1YWY6"/>
<organism evidence="1 2">
    <name type="scientific">Clohesyomyces aquaticus</name>
    <dbReference type="NCBI Taxonomy" id="1231657"/>
    <lineage>
        <taxon>Eukaryota</taxon>
        <taxon>Fungi</taxon>
        <taxon>Dikarya</taxon>
        <taxon>Ascomycota</taxon>
        <taxon>Pezizomycotina</taxon>
        <taxon>Dothideomycetes</taxon>
        <taxon>Pleosporomycetidae</taxon>
        <taxon>Pleosporales</taxon>
        <taxon>Lindgomycetaceae</taxon>
        <taxon>Clohesyomyces</taxon>
    </lineage>
</organism>
<gene>
    <name evidence="1" type="ORF">BCR34DRAFT_574088</name>
</gene>
<reference evidence="1 2" key="1">
    <citation type="submission" date="2016-07" db="EMBL/GenBank/DDBJ databases">
        <title>Pervasive Adenine N6-methylation of Active Genes in Fungi.</title>
        <authorList>
            <consortium name="DOE Joint Genome Institute"/>
            <person name="Mondo S.J."/>
            <person name="Dannebaum R.O."/>
            <person name="Kuo R.C."/>
            <person name="Labutti K."/>
            <person name="Haridas S."/>
            <person name="Kuo A."/>
            <person name="Salamov A."/>
            <person name="Ahrendt S.R."/>
            <person name="Lipzen A."/>
            <person name="Sullivan W."/>
            <person name="Andreopoulos W.B."/>
            <person name="Clum A."/>
            <person name="Lindquist E."/>
            <person name="Daum C."/>
            <person name="Ramamoorthy G.K."/>
            <person name="Gryganskyi A."/>
            <person name="Culley D."/>
            <person name="Magnuson J.K."/>
            <person name="James T.Y."/>
            <person name="O'Malley M.A."/>
            <person name="Stajich J.E."/>
            <person name="Spatafora J.W."/>
            <person name="Visel A."/>
            <person name="Grigoriev I.V."/>
        </authorList>
    </citation>
    <scope>NUCLEOTIDE SEQUENCE [LARGE SCALE GENOMIC DNA]</scope>
    <source>
        <strain evidence="1 2">CBS 115471</strain>
    </source>
</reference>